<dbReference type="Gene3D" id="3.90.1170.50">
    <property type="entry name" value="Aldehyde oxidase/xanthine dehydrogenase, a/b hammerhead"/>
    <property type="match status" value="1"/>
</dbReference>
<organism evidence="4 5">
    <name type="scientific">Ktedonospora formicarum</name>
    <dbReference type="NCBI Taxonomy" id="2778364"/>
    <lineage>
        <taxon>Bacteria</taxon>
        <taxon>Bacillati</taxon>
        <taxon>Chloroflexota</taxon>
        <taxon>Ktedonobacteria</taxon>
        <taxon>Ktedonobacterales</taxon>
        <taxon>Ktedonobacteraceae</taxon>
        <taxon>Ktedonospora</taxon>
    </lineage>
</organism>
<dbReference type="SUPFAM" id="SSF54665">
    <property type="entry name" value="CO dehydrogenase molybdoprotein N-domain-like"/>
    <property type="match status" value="1"/>
</dbReference>
<gene>
    <name evidence="4" type="ORF">KSX_45090</name>
</gene>
<name>A0A8J3MTW5_9CHLR</name>
<reference evidence="4" key="1">
    <citation type="submission" date="2020-10" db="EMBL/GenBank/DDBJ databases">
        <title>Taxonomic study of unclassified bacteria belonging to the class Ktedonobacteria.</title>
        <authorList>
            <person name="Yabe S."/>
            <person name="Wang C.M."/>
            <person name="Zheng Y."/>
            <person name="Sakai Y."/>
            <person name="Cavaletti L."/>
            <person name="Monciardini P."/>
            <person name="Donadio S."/>
        </authorList>
    </citation>
    <scope>NUCLEOTIDE SEQUENCE</scope>
    <source>
        <strain evidence="4">SOSP1-1</strain>
    </source>
</reference>
<evidence type="ECO:0000259" key="3">
    <source>
        <dbReference type="SMART" id="SM01008"/>
    </source>
</evidence>
<evidence type="ECO:0000256" key="1">
    <source>
        <dbReference type="ARBA" id="ARBA00022505"/>
    </source>
</evidence>
<keyword evidence="2" id="KW-0560">Oxidoreductase</keyword>
<dbReference type="InterPro" id="IPR046867">
    <property type="entry name" value="AldOxase/xan_DH_MoCoBD2"/>
</dbReference>
<evidence type="ECO:0000256" key="2">
    <source>
        <dbReference type="ARBA" id="ARBA00023002"/>
    </source>
</evidence>
<dbReference type="Proteomes" id="UP000612362">
    <property type="component" value="Unassembled WGS sequence"/>
</dbReference>
<dbReference type="Gene3D" id="3.30.365.10">
    <property type="entry name" value="Aldehyde oxidase/xanthine dehydrogenase, molybdopterin binding domain"/>
    <property type="match status" value="4"/>
</dbReference>
<evidence type="ECO:0000313" key="4">
    <source>
        <dbReference type="EMBL" id="GHO46346.1"/>
    </source>
</evidence>
<sequence length="697" mass="75614">MVVQTTRKTLIGAPVSRIDGPKKVTGSAPYAYEHEVKGVVYGFPVQSTIAKGRVTSIDTSKASALRGVLGIITHENAPHLVKPPQPELAVLQSDKVAYRGQFVAMVIAETQELAREAAEAIVIQYEESEHDVVLSADSENLYKPDRVNPDFATDTATGDVEAALASATFRVDQTYTTPAYHNNPLEPHATIAIWEDGGITLYDSCQGAHSVQDAIAQTFGLDLERVHVISPYVGGGFGSKGQIHPNVILTVMGAQVVKRPVKYALTRQQMFALAGYRTPTLQRIRLGADKDGHLTAIAHNAISQTSTLHEFAEQTAVATRSMYAAPNRLTSHRLAKLDVPTPSWMRAPGECPGMFALESAMDELAYACGLDPIELRVRNEPKKDPETGNPFSSRGLVTCLREGAKRFGWQPREQTPRKRMKDRWLVGTGVAAATYPSNLIPANALIRAEQNGYYTVLIDATDIGTGAWTILTQIAADALDAPLERVHLEIGDSRLPRAYVAGGSTGTASWGTAIVEAARKLRARLSEEHNVIPVEGLEATSTTKENPQAKRFAMHAYGAHFAEVHVNQDTCELRVPRLLGVFAAGRIMNAKTARSQFMGGMTMGLSMALHEESILDPRFGDYVNHDFAEYHIATNADVREIDISWIDEEDPHVNPLGAKGIGEIGIVGTAAAIANAVYHATGIRVRDLPITLDKLLA</sequence>
<comment type="caution">
    <text evidence="4">The sequence shown here is derived from an EMBL/GenBank/DDBJ whole genome shotgun (WGS) entry which is preliminary data.</text>
</comment>
<dbReference type="AlphaFoldDB" id="A0A8J3MTW5"/>
<dbReference type="Pfam" id="PF01315">
    <property type="entry name" value="Ald_Xan_dh_C"/>
    <property type="match status" value="1"/>
</dbReference>
<dbReference type="InterPro" id="IPR000674">
    <property type="entry name" value="Ald_Oxase/Xan_DH_a/b"/>
</dbReference>
<dbReference type="GO" id="GO:0016491">
    <property type="term" value="F:oxidoreductase activity"/>
    <property type="evidence" value="ECO:0007669"/>
    <property type="project" value="UniProtKB-KW"/>
</dbReference>
<keyword evidence="5" id="KW-1185">Reference proteome</keyword>
<protein>
    <submittedName>
        <fullName evidence="4">Xanthine dehydrogenase</fullName>
    </submittedName>
</protein>
<dbReference type="PANTHER" id="PTHR11908:SF132">
    <property type="entry name" value="ALDEHYDE OXIDASE 1-RELATED"/>
    <property type="match status" value="1"/>
</dbReference>
<dbReference type="SUPFAM" id="SSF56003">
    <property type="entry name" value="Molybdenum cofactor-binding domain"/>
    <property type="match status" value="1"/>
</dbReference>
<dbReference type="Pfam" id="PF20256">
    <property type="entry name" value="MoCoBD_2"/>
    <property type="match status" value="2"/>
</dbReference>
<dbReference type="PANTHER" id="PTHR11908">
    <property type="entry name" value="XANTHINE DEHYDROGENASE"/>
    <property type="match status" value="1"/>
</dbReference>
<dbReference type="InterPro" id="IPR037165">
    <property type="entry name" value="AldOxase/xan_DH_Mopterin-bd_sf"/>
</dbReference>
<dbReference type="InterPro" id="IPR008274">
    <property type="entry name" value="AldOxase/xan_DH_MoCoBD1"/>
</dbReference>
<dbReference type="Pfam" id="PF02738">
    <property type="entry name" value="MoCoBD_1"/>
    <property type="match status" value="1"/>
</dbReference>
<keyword evidence="1" id="KW-0500">Molybdenum</keyword>
<feature type="domain" description="Aldehyde oxidase/xanthine dehydrogenase a/b hammerhead" evidence="3">
    <location>
        <begin position="25"/>
        <end position="129"/>
    </location>
</feature>
<dbReference type="RefSeq" id="WP_220195729.1">
    <property type="nucleotide sequence ID" value="NZ_BNJF01000002.1"/>
</dbReference>
<dbReference type="InterPro" id="IPR036856">
    <property type="entry name" value="Ald_Oxase/Xan_DH_a/b_sf"/>
</dbReference>
<proteinExistence type="predicted"/>
<dbReference type="GO" id="GO:0005506">
    <property type="term" value="F:iron ion binding"/>
    <property type="evidence" value="ECO:0007669"/>
    <property type="project" value="InterPro"/>
</dbReference>
<dbReference type="EMBL" id="BNJF01000002">
    <property type="protein sequence ID" value="GHO46346.1"/>
    <property type="molecule type" value="Genomic_DNA"/>
</dbReference>
<dbReference type="SMART" id="SM01008">
    <property type="entry name" value="Ald_Xan_dh_C"/>
    <property type="match status" value="1"/>
</dbReference>
<evidence type="ECO:0000313" key="5">
    <source>
        <dbReference type="Proteomes" id="UP000612362"/>
    </source>
</evidence>
<dbReference type="InterPro" id="IPR016208">
    <property type="entry name" value="Ald_Oxase/xanthine_DH-like"/>
</dbReference>
<accession>A0A8J3MTW5</accession>